<dbReference type="AlphaFoldDB" id="A0A396ZFB2"/>
<dbReference type="RefSeq" id="WP_118967234.1">
    <property type="nucleotide sequence ID" value="NZ_QHCT01000001.1"/>
</dbReference>
<evidence type="ECO:0000313" key="3">
    <source>
        <dbReference type="EMBL" id="RHX92396.1"/>
    </source>
</evidence>
<dbReference type="Gene3D" id="2.60.40.10">
    <property type="entry name" value="Immunoglobulins"/>
    <property type="match status" value="1"/>
</dbReference>
<dbReference type="OrthoDB" id="344179at2"/>
<evidence type="ECO:0000256" key="2">
    <source>
        <dbReference type="SAM" id="SignalP"/>
    </source>
</evidence>
<feature type="chain" id="PRO_5017340384" description="Tetratricopeptide repeat protein" evidence="2">
    <location>
        <begin position="25"/>
        <end position="520"/>
    </location>
</feature>
<sequence>MKIITRIILLFSFLVLVSFPGAQDSVLNNTQVENYSVANLIHAEILKKDENSIRISWEAPRETGEIIIARSSSMIDTPEKCMVADSLGKYPSGIAGGVTQIFDYNLKPGTYYYAVILAHHVKKNTIKLIPGRNFTTIPVIVEQALIPGNTSTENKTPELPDDARITDLTVKKEGKYLRLNWSPYDKAIPNATVYTVYRSLEPMSSLSLMRKAEKLTELSHPETTFLDQDLGKSQTWYYGVSVRSGAKEILPLINGQSFTRFFYIGTPNKDNKETPENITNSEYSYEDMHVKDLTAAVEDLNVKLEWKAPEKADENTIYTIYQALKPLSGGTATFLGGNVRKLGEVKHPDTAAQIRLKSLSTQIYFGVTVKRQNQEEFNLVENESFVAIAADPNAIATNDNLENDKKEENPQVQDENKEKPEKQEEDFSGTDDEVDTVLRRTYWKRAYADAVHDLKPFTGSGNSAQVRGKAKFFTGLSHYRKGNYKEALKFLINKDSKFYNAERSEFWSKRCLSRISGGNP</sequence>
<accession>A0A396ZFB2</accession>
<dbReference type="InterPro" id="IPR036116">
    <property type="entry name" value="FN3_sf"/>
</dbReference>
<organism evidence="3 4">
    <name type="scientific">Leptospira stimsonii</name>
    <dbReference type="NCBI Taxonomy" id="2202203"/>
    <lineage>
        <taxon>Bacteria</taxon>
        <taxon>Pseudomonadati</taxon>
        <taxon>Spirochaetota</taxon>
        <taxon>Spirochaetia</taxon>
        <taxon>Leptospirales</taxon>
        <taxon>Leptospiraceae</taxon>
        <taxon>Leptospira</taxon>
    </lineage>
</organism>
<reference evidence="4" key="1">
    <citation type="submission" date="2018-05" db="EMBL/GenBank/DDBJ databases">
        <title>Leptospira yasudae sp. nov. and Leptospira stimsonii sp. nov., two pathogenic species of the genus Leptospira isolated from environmental sources.</title>
        <authorList>
            <person name="Casanovas-Massana A."/>
            <person name="Hamond C."/>
            <person name="Santos L.A."/>
            <person name="Hacker K.P."/>
            <person name="Balassiano I."/>
            <person name="Medeiros M.A."/>
            <person name="Reis M.G."/>
            <person name="Ko A.I."/>
            <person name="Wunder E.A."/>
        </authorList>
    </citation>
    <scope>NUCLEOTIDE SEQUENCE [LARGE SCALE GENOMIC DNA]</scope>
    <source>
        <strain evidence="4">Yale</strain>
    </source>
</reference>
<gene>
    <name evidence="3" type="ORF">DLM75_04175</name>
</gene>
<comment type="caution">
    <text evidence="3">The sequence shown here is derived from an EMBL/GenBank/DDBJ whole genome shotgun (WGS) entry which is preliminary data.</text>
</comment>
<dbReference type="EMBL" id="QHCT01000001">
    <property type="protein sequence ID" value="RHX92396.1"/>
    <property type="molecule type" value="Genomic_DNA"/>
</dbReference>
<evidence type="ECO:0000313" key="4">
    <source>
        <dbReference type="Proteomes" id="UP000265798"/>
    </source>
</evidence>
<dbReference type="Proteomes" id="UP000265798">
    <property type="component" value="Unassembled WGS sequence"/>
</dbReference>
<protein>
    <recommendedName>
        <fullName evidence="5">Tetratricopeptide repeat protein</fullName>
    </recommendedName>
</protein>
<feature type="compositionally biased region" description="Acidic residues" evidence="1">
    <location>
        <begin position="423"/>
        <end position="432"/>
    </location>
</feature>
<dbReference type="InterPro" id="IPR013783">
    <property type="entry name" value="Ig-like_fold"/>
</dbReference>
<dbReference type="SUPFAM" id="SSF49265">
    <property type="entry name" value="Fibronectin type III"/>
    <property type="match status" value="1"/>
</dbReference>
<evidence type="ECO:0008006" key="5">
    <source>
        <dbReference type="Google" id="ProtNLM"/>
    </source>
</evidence>
<name>A0A396ZFB2_9LEPT</name>
<keyword evidence="2" id="KW-0732">Signal</keyword>
<feature type="compositionally biased region" description="Basic and acidic residues" evidence="1">
    <location>
        <begin position="402"/>
        <end position="422"/>
    </location>
</feature>
<feature type="signal peptide" evidence="2">
    <location>
        <begin position="1"/>
        <end position="24"/>
    </location>
</feature>
<feature type="region of interest" description="Disordered" evidence="1">
    <location>
        <begin position="396"/>
        <end position="432"/>
    </location>
</feature>
<evidence type="ECO:0000256" key="1">
    <source>
        <dbReference type="SAM" id="MobiDB-lite"/>
    </source>
</evidence>
<proteinExistence type="predicted"/>